<evidence type="ECO:0000313" key="2">
    <source>
        <dbReference type="Proteomes" id="UP000184063"/>
    </source>
</evidence>
<dbReference type="AlphaFoldDB" id="A0A1M3SZZ3"/>
<reference evidence="2" key="1">
    <citation type="journal article" date="2017" name="Genome Biol.">
        <title>Comparative genomics reveals high biological diversity and specific adaptations in the industrially and medically important fungal genus Aspergillus.</title>
        <authorList>
            <person name="de Vries R.P."/>
            <person name="Riley R."/>
            <person name="Wiebenga A."/>
            <person name="Aguilar-Osorio G."/>
            <person name="Amillis S."/>
            <person name="Uchima C.A."/>
            <person name="Anderluh G."/>
            <person name="Asadollahi M."/>
            <person name="Askin M."/>
            <person name="Barry K."/>
            <person name="Battaglia E."/>
            <person name="Bayram O."/>
            <person name="Benocci T."/>
            <person name="Braus-Stromeyer S.A."/>
            <person name="Caldana C."/>
            <person name="Canovas D."/>
            <person name="Cerqueira G.C."/>
            <person name="Chen F."/>
            <person name="Chen W."/>
            <person name="Choi C."/>
            <person name="Clum A."/>
            <person name="Dos Santos R.A."/>
            <person name="Damasio A.R."/>
            <person name="Diallinas G."/>
            <person name="Emri T."/>
            <person name="Fekete E."/>
            <person name="Flipphi M."/>
            <person name="Freyberg S."/>
            <person name="Gallo A."/>
            <person name="Gournas C."/>
            <person name="Habgood R."/>
            <person name="Hainaut M."/>
            <person name="Harispe M.L."/>
            <person name="Henrissat B."/>
            <person name="Hilden K.S."/>
            <person name="Hope R."/>
            <person name="Hossain A."/>
            <person name="Karabika E."/>
            <person name="Karaffa L."/>
            <person name="Karanyi Z."/>
            <person name="Krasevec N."/>
            <person name="Kuo A."/>
            <person name="Kusch H."/>
            <person name="LaButti K."/>
            <person name="Lagendijk E.L."/>
            <person name="Lapidus A."/>
            <person name="Levasseur A."/>
            <person name="Lindquist E."/>
            <person name="Lipzen A."/>
            <person name="Logrieco A.F."/>
            <person name="MacCabe A."/>
            <person name="Maekelae M.R."/>
            <person name="Malavazi I."/>
            <person name="Melin P."/>
            <person name="Meyer V."/>
            <person name="Mielnichuk N."/>
            <person name="Miskei M."/>
            <person name="Molnar A.P."/>
            <person name="Mule G."/>
            <person name="Ngan C.Y."/>
            <person name="Orejas M."/>
            <person name="Orosz E."/>
            <person name="Ouedraogo J.P."/>
            <person name="Overkamp K.M."/>
            <person name="Park H.-S."/>
            <person name="Perrone G."/>
            <person name="Piumi F."/>
            <person name="Punt P.J."/>
            <person name="Ram A.F."/>
            <person name="Ramon A."/>
            <person name="Rauscher S."/>
            <person name="Record E."/>
            <person name="Riano-Pachon D.M."/>
            <person name="Robert V."/>
            <person name="Roehrig J."/>
            <person name="Ruller R."/>
            <person name="Salamov A."/>
            <person name="Salih N.S."/>
            <person name="Samson R.A."/>
            <person name="Sandor E."/>
            <person name="Sanguinetti M."/>
            <person name="Schuetze T."/>
            <person name="Sepcic K."/>
            <person name="Shelest E."/>
            <person name="Sherlock G."/>
            <person name="Sophianopoulou V."/>
            <person name="Squina F.M."/>
            <person name="Sun H."/>
            <person name="Susca A."/>
            <person name="Todd R.B."/>
            <person name="Tsang A."/>
            <person name="Unkles S.E."/>
            <person name="van de Wiele N."/>
            <person name="van Rossen-Uffink D."/>
            <person name="Oliveira J.V."/>
            <person name="Vesth T.C."/>
            <person name="Visser J."/>
            <person name="Yu J.-H."/>
            <person name="Zhou M."/>
            <person name="Andersen M.R."/>
            <person name="Archer D.B."/>
            <person name="Baker S.E."/>
            <person name="Benoit I."/>
            <person name="Brakhage A.A."/>
            <person name="Braus G.H."/>
            <person name="Fischer R."/>
            <person name="Frisvad J.C."/>
            <person name="Goldman G.H."/>
            <person name="Houbraken J."/>
            <person name="Oakley B."/>
            <person name="Pocsi I."/>
            <person name="Scazzocchio C."/>
            <person name="Seiboth B."/>
            <person name="vanKuyk P.A."/>
            <person name="Wortman J."/>
            <person name="Dyer P.S."/>
            <person name="Grigoriev I.V."/>
        </authorList>
    </citation>
    <scope>NUCLEOTIDE SEQUENCE [LARGE SCALE GENOMIC DNA]</scope>
    <source>
        <strain evidence="2">CBS 106.47</strain>
    </source>
</reference>
<name>A0A1M3SZZ3_ASPLC</name>
<gene>
    <name evidence="1" type="ORF">ASPFODRAFT_467081</name>
</gene>
<proteinExistence type="predicted"/>
<protein>
    <submittedName>
        <fullName evidence="1">Uncharacterized protein</fullName>
    </submittedName>
</protein>
<dbReference type="EMBL" id="KV878262">
    <property type="protein sequence ID" value="OJZ80067.1"/>
    <property type="molecule type" value="Genomic_DNA"/>
</dbReference>
<sequence>MPADPSAPPVVLCIEKLATHLKNQAWPEVANGVASLEVPKGTPASPYNPPFTKGTACSRLVHEIVVDYRMQAKKFPDRPQHISQCRPGGLVFFPGTTPIGTNFMIIDPLLVQGHTSVGDIDVDMDHYYIVLRECDVVVQPGGKLVTLAMSDIM</sequence>
<organism evidence="1 2">
    <name type="scientific">Aspergillus luchuensis (strain CBS 106.47)</name>
    <dbReference type="NCBI Taxonomy" id="1137211"/>
    <lineage>
        <taxon>Eukaryota</taxon>
        <taxon>Fungi</taxon>
        <taxon>Dikarya</taxon>
        <taxon>Ascomycota</taxon>
        <taxon>Pezizomycotina</taxon>
        <taxon>Eurotiomycetes</taxon>
        <taxon>Eurotiomycetidae</taxon>
        <taxon>Eurotiales</taxon>
        <taxon>Aspergillaceae</taxon>
        <taxon>Aspergillus</taxon>
        <taxon>Aspergillus subgen. Circumdati</taxon>
    </lineage>
</organism>
<dbReference type="VEuPathDB" id="FungiDB:ASPFODRAFT_467081"/>
<dbReference type="Proteomes" id="UP000184063">
    <property type="component" value="Unassembled WGS sequence"/>
</dbReference>
<evidence type="ECO:0000313" key="1">
    <source>
        <dbReference type="EMBL" id="OJZ80067.1"/>
    </source>
</evidence>
<accession>A0A1M3SZZ3</accession>